<dbReference type="AlphaFoldDB" id="A0A9N9PX92"/>
<protein>
    <submittedName>
        <fullName evidence="1">Uncharacterized protein</fullName>
    </submittedName>
</protein>
<keyword evidence="2" id="KW-1185">Reference proteome</keyword>
<comment type="caution">
    <text evidence="1">The sequence shown here is derived from an EMBL/GenBank/DDBJ whole genome shotgun (WGS) entry which is preliminary data.</text>
</comment>
<name>A0A9N9PX92_9HELO</name>
<evidence type="ECO:0000313" key="1">
    <source>
        <dbReference type="EMBL" id="CAG8957412.1"/>
    </source>
</evidence>
<accession>A0A9N9PX92</accession>
<dbReference type="Proteomes" id="UP000696280">
    <property type="component" value="Unassembled WGS sequence"/>
</dbReference>
<gene>
    <name evidence="1" type="ORF">HYFRA_00011393</name>
</gene>
<dbReference type="EMBL" id="CAJVRL010000079">
    <property type="protein sequence ID" value="CAG8957412.1"/>
    <property type="molecule type" value="Genomic_DNA"/>
</dbReference>
<evidence type="ECO:0000313" key="2">
    <source>
        <dbReference type="Proteomes" id="UP000696280"/>
    </source>
</evidence>
<sequence length="84" mass="9856">MCKSIITNYECGHVTTETLPCYRHGGTYRDVHAAYFPYARDMTEQDVSILQGHEEKPKKRVSRGLISRSWRLFLRYLYLSGLKL</sequence>
<reference evidence="1" key="1">
    <citation type="submission" date="2021-07" db="EMBL/GenBank/DDBJ databases">
        <authorList>
            <person name="Durling M."/>
        </authorList>
    </citation>
    <scope>NUCLEOTIDE SEQUENCE</scope>
</reference>
<organism evidence="1 2">
    <name type="scientific">Hymenoscyphus fraxineus</name>
    <dbReference type="NCBI Taxonomy" id="746836"/>
    <lineage>
        <taxon>Eukaryota</taxon>
        <taxon>Fungi</taxon>
        <taxon>Dikarya</taxon>
        <taxon>Ascomycota</taxon>
        <taxon>Pezizomycotina</taxon>
        <taxon>Leotiomycetes</taxon>
        <taxon>Helotiales</taxon>
        <taxon>Helotiaceae</taxon>
        <taxon>Hymenoscyphus</taxon>
    </lineage>
</organism>
<proteinExistence type="predicted"/>